<evidence type="ECO:0000313" key="2">
    <source>
        <dbReference type="Proteomes" id="UP000010796"/>
    </source>
</evidence>
<keyword evidence="2" id="KW-1185">Reference proteome</keyword>
<organism evidence="1 2">
    <name type="scientific">Echinicola vietnamensis (strain DSM 17526 / LMG 23754 / KMM 6221)</name>
    <dbReference type="NCBI Taxonomy" id="926556"/>
    <lineage>
        <taxon>Bacteria</taxon>
        <taxon>Pseudomonadati</taxon>
        <taxon>Bacteroidota</taxon>
        <taxon>Cytophagia</taxon>
        <taxon>Cytophagales</taxon>
        <taxon>Cyclobacteriaceae</taxon>
        <taxon>Echinicola</taxon>
    </lineage>
</organism>
<dbReference type="KEGG" id="evi:Echvi_4498"/>
<dbReference type="AlphaFoldDB" id="L0G553"/>
<name>L0G553_ECHVK</name>
<dbReference type="STRING" id="926556.Echvi_4498"/>
<evidence type="ECO:0000313" key="1">
    <source>
        <dbReference type="EMBL" id="AGA80672.1"/>
    </source>
</evidence>
<sequence>MFDELFGQLEEKIELTNEDKLLIPSFFETKKLAYMYIRNCTSSQIN</sequence>
<reference evidence="2" key="1">
    <citation type="submission" date="2012-02" db="EMBL/GenBank/DDBJ databases">
        <title>The complete genome of Echinicola vietnamensis DSM 17526.</title>
        <authorList>
            <person name="Lucas S."/>
            <person name="Copeland A."/>
            <person name="Lapidus A."/>
            <person name="Glavina del Rio T."/>
            <person name="Dalin E."/>
            <person name="Tice H."/>
            <person name="Bruce D."/>
            <person name="Goodwin L."/>
            <person name="Pitluck S."/>
            <person name="Peters L."/>
            <person name="Ovchinnikova G."/>
            <person name="Teshima H."/>
            <person name="Kyrpides N."/>
            <person name="Mavromatis K."/>
            <person name="Ivanova N."/>
            <person name="Brettin T."/>
            <person name="Detter J.C."/>
            <person name="Han C."/>
            <person name="Larimer F."/>
            <person name="Land M."/>
            <person name="Hauser L."/>
            <person name="Markowitz V."/>
            <person name="Cheng J.-F."/>
            <person name="Hugenholtz P."/>
            <person name="Woyke T."/>
            <person name="Wu D."/>
            <person name="Brambilla E."/>
            <person name="Klenk H.-P."/>
            <person name="Eisen J.A."/>
        </authorList>
    </citation>
    <scope>NUCLEOTIDE SEQUENCE [LARGE SCALE GENOMIC DNA]</scope>
    <source>
        <strain evidence="2">DSM 17526 / LMG 23754 / KMM 6221</strain>
    </source>
</reference>
<dbReference type="Proteomes" id="UP000010796">
    <property type="component" value="Chromosome"/>
</dbReference>
<accession>L0G553</accession>
<proteinExistence type="predicted"/>
<dbReference type="EMBL" id="CP003346">
    <property type="protein sequence ID" value="AGA80672.1"/>
    <property type="molecule type" value="Genomic_DNA"/>
</dbReference>
<dbReference type="HOGENOM" id="CLU_3183010_0_0_10"/>
<protein>
    <submittedName>
        <fullName evidence="1">Uncharacterized protein</fullName>
    </submittedName>
</protein>
<gene>
    <name evidence="1" type="ordered locus">Echvi_4498</name>
</gene>